<name>A0AAV1ST88_9ROSI</name>
<accession>A0AAV1ST88</accession>
<keyword evidence="3" id="KW-1185">Reference proteome</keyword>
<organism evidence="2 3">
    <name type="scientific">Dovyalis caffra</name>
    <dbReference type="NCBI Taxonomy" id="77055"/>
    <lineage>
        <taxon>Eukaryota</taxon>
        <taxon>Viridiplantae</taxon>
        <taxon>Streptophyta</taxon>
        <taxon>Embryophyta</taxon>
        <taxon>Tracheophyta</taxon>
        <taxon>Spermatophyta</taxon>
        <taxon>Magnoliopsida</taxon>
        <taxon>eudicotyledons</taxon>
        <taxon>Gunneridae</taxon>
        <taxon>Pentapetalae</taxon>
        <taxon>rosids</taxon>
        <taxon>fabids</taxon>
        <taxon>Malpighiales</taxon>
        <taxon>Salicaceae</taxon>
        <taxon>Flacourtieae</taxon>
        <taxon>Dovyalis</taxon>
    </lineage>
</organism>
<feature type="compositionally biased region" description="Low complexity" evidence="1">
    <location>
        <begin position="9"/>
        <end position="25"/>
    </location>
</feature>
<comment type="caution">
    <text evidence="2">The sequence shown here is derived from an EMBL/GenBank/DDBJ whole genome shotgun (WGS) entry which is preliminary data.</text>
</comment>
<sequence>MKKVKSRKSPLPTTSSPSPSQPKSRILNSSKKKKPIANVAAAAGLSRSSPPPSLNKTLASISDLKELASSRFEDIKCRLIDCSHSEIIKDLEASHSRLHKRFKIQSQTCQQLMDEGEKDFKKMTERITETTEVMKETYAEFMAEAQATASRVLMLKKTTYTICMGYQMFSESARVSFATKFAVCKTAIPELSKSFEKSIGALQGRFGIPSN</sequence>
<evidence type="ECO:0000313" key="2">
    <source>
        <dbReference type="EMBL" id="CAK7356003.1"/>
    </source>
</evidence>
<feature type="region of interest" description="Disordered" evidence="1">
    <location>
        <begin position="1"/>
        <end position="54"/>
    </location>
</feature>
<dbReference type="EMBL" id="CAWUPB010001197">
    <property type="protein sequence ID" value="CAK7356003.1"/>
    <property type="molecule type" value="Genomic_DNA"/>
</dbReference>
<dbReference type="Proteomes" id="UP001314170">
    <property type="component" value="Unassembled WGS sequence"/>
</dbReference>
<gene>
    <name evidence="2" type="ORF">DCAF_LOCUS26268</name>
</gene>
<reference evidence="2 3" key="1">
    <citation type="submission" date="2024-01" db="EMBL/GenBank/DDBJ databases">
        <authorList>
            <person name="Waweru B."/>
        </authorList>
    </citation>
    <scope>NUCLEOTIDE SEQUENCE [LARGE SCALE GENOMIC DNA]</scope>
</reference>
<dbReference type="PANTHER" id="PTHR37371:SF1">
    <property type="entry name" value="KINESIN-LIKE PROTEIN"/>
    <property type="match status" value="1"/>
</dbReference>
<evidence type="ECO:0000256" key="1">
    <source>
        <dbReference type="SAM" id="MobiDB-lite"/>
    </source>
</evidence>
<dbReference type="AlphaFoldDB" id="A0AAV1ST88"/>
<evidence type="ECO:0000313" key="3">
    <source>
        <dbReference type="Proteomes" id="UP001314170"/>
    </source>
</evidence>
<dbReference type="PANTHER" id="PTHR37371">
    <property type="entry name" value="OS08G0180400 PROTEIN"/>
    <property type="match status" value="1"/>
</dbReference>
<protein>
    <submittedName>
        <fullName evidence="2">Uncharacterized protein</fullName>
    </submittedName>
</protein>
<proteinExistence type="predicted"/>